<keyword evidence="5" id="KW-1185">Reference proteome</keyword>
<comment type="caution">
    <text evidence="4">The sequence shown here is derived from an EMBL/GenBank/DDBJ whole genome shotgun (WGS) entry which is preliminary data.</text>
</comment>
<dbReference type="PANTHER" id="PTHR30055">
    <property type="entry name" value="HTH-TYPE TRANSCRIPTIONAL REGULATOR RUTR"/>
    <property type="match status" value="1"/>
</dbReference>
<sequence length="205" mass="21919">MFGRRGGGDVTVTNREGFFDAAMTLLAHEGRSGLRLATLCRAVGVTSGSFYHHFGGWDGFVDALLEHWETVDTHRLAELADREPDPEGRLDVLKHLALTFPHEAETAIRAWAHGDPRVALVQERVDEQRRRVVADALVAAGAETARADRLADLALAVLIGRQQRLGTTDVGELLALFDEVSALGEVTPAGGASGGRGAGRRSSGC</sequence>
<dbReference type="InterPro" id="IPR009057">
    <property type="entry name" value="Homeodomain-like_sf"/>
</dbReference>
<evidence type="ECO:0000256" key="2">
    <source>
        <dbReference type="PROSITE-ProRule" id="PRU00335"/>
    </source>
</evidence>
<accession>A0ABP9EIL4</accession>
<proteinExistence type="predicted"/>
<evidence type="ECO:0000259" key="3">
    <source>
        <dbReference type="PROSITE" id="PS50977"/>
    </source>
</evidence>
<dbReference type="PANTHER" id="PTHR30055:SF148">
    <property type="entry name" value="TETR-FAMILY TRANSCRIPTIONAL REGULATOR"/>
    <property type="match status" value="1"/>
</dbReference>
<dbReference type="SUPFAM" id="SSF46689">
    <property type="entry name" value="Homeodomain-like"/>
    <property type="match status" value="1"/>
</dbReference>
<dbReference type="InterPro" id="IPR001647">
    <property type="entry name" value="HTH_TetR"/>
</dbReference>
<feature type="domain" description="HTH tetR-type" evidence="3">
    <location>
        <begin position="12"/>
        <end position="72"/>
    </location>
</feature>
<evidence type="ECO:0000313" key="5">
    <source>
        <dbReference type="Proteomes" id="UP001500457"/>
    </source>
</evidence>
<dbReference type="Pfam" id="PF00440">
    <property type="entry name" value="TetR_N"/>
    <property type="match status" value="1"/>
</dbReference>
<gene>
    <name evidence="4" type="ORF">GCM10023203_30450</name>
</gene>
<dbReference type="Proteomes" id="UP001500457">
    <property type="component" value="Unassembled WGS sequence"/>
</dbReference>
<evidence type="ECO:0000256" key="1">
    <source>
        <dbReference type="ARBA" id="ARBA00023125"/>
    </source>
</evidence>
<feature type="DNA-binding region" description="H-T-H motif" evidence="2">
    <location>
        <begin position="35"/>
        <end position="54"/>
    </location>
</feature>
<dbReference type="PROSITE" id="PS50977">
    <property type="entry name" value="HTH_TETR_2"/>
    <property type="match status" value="1"/>
</dbReference>
<organism evidence="4 5">
    <name type="scientific">Actinomycetospora straminea</name>
    <dbReference type="NCBI Taxonomy" id="663607"/>
    <lineage>
        <taxon>Bacteria</taxon>
        <taxon>Bacillati</taxon>
        <taxon>Actinomycetota</taxon>
        <taxon>Actinomycetes</taxon>
        <taxon>Pseudonocardiales</taxon>
        <taxon>Pseudonocardiaceae</taxon>
        <taxon>Actinomycetospora</taxon>
    </lineage>
</organism>
<dbReference type="InterPro" id="IPR050109">
    <property type="entry name" value="HTH-type_TetR-like_transc_reg"/>
</dbReference>
<protein>
    <submittedName>
        <fullName evidence="4">TetR/AcrR family transcriptional regulator</fullName>
    </submittedName>
</protein>
<dbReference type="EMBL" id="BAABHQ010000007">
    <property type="protein sequence ID" value="GAA4877895.1"/>
    <property type="molecule type" value="Genomic_DNA"/>
</dbReference>
<keyword evidence="1 2" id="KW-0238">DNA-binding</keyword>
<dbReference type="Gene3D" id="1.10.357.10">
    <property type="entry name" value="Tetracycline Repressor, domain 2"/>
    <property type="match status" value="1"/>
</dbReference>
<reference evidence="5" key="1">
    <citation type="journal article" date="2019" name="Int. J. Syst. Evol. Microbiol.">
        <title>The Global Catalogue of Microorganisms (GCM) 10K type strain sequencing project: providing services to taxonomists for standard genome sequencing and annotation.</title>
        <authorList>
            <consortium name="The Broad Institute Genomics Platform"/>
            <consortium name="The Broad Institute Genome Sequencing Center for Infectious Disease"/>
            <person name="Wu L."/>
            <person name="Ma J."/>
        </authorList>
    </citation>
    <scope>NUCLEOTIDE SEQUENCE [LARGE SCALE GENOMIC DNA]</scope>
    <source>
        <strain evidence="5">JCM 17983</strain>
    </source>
</reference>
<name>A0ABP9EIL4_9PSEU</name>
<evidence type="ECO:0000313" key="4">
    <source>
        <dbReference type="EMBL" id="GAA4877895.1"/>
    </source>
</evidence>